<dbReference type="InterPro" id="IPR036322">
    <property type="entry name" value="WD40_repeat_dom_sf"/>
</dbReference>
<evidence type="ECO:0000313" key="5">
    <source>
        <dbReference type="Proteomes" id="UP001305779"/>
    </source>
</evidence>
<protein>
    <recommendedName>
        <fullName evidence="6">Mitotic checkpoint protein BUB3</fullName>
    </recommendedName>
</protein>
<dbReference type="PROSITE" id="PS50082">
    <property type="entry name" value="WD_REPEATS_2"/>
    <property type="match status" value="1"/>
</dbReference>
<dbReference type="Gene3D" id="2.130.10.10">
    <property type="entry name" value="YVTN repeat-like/Quinoprotein amine dehydrogenase"/>
    <property type="match status" value="1"/>
</dbReference>
<name>A0ABR0DZR1_ZASCE</name>
<dbReference type="InterPro" id="IPR001680">
    <property type="entry name" value="WD40_rpt"/>
</dbReference>
<gene>
    <name evidence="4" type="ORF">PRZ48_014798</name>
</gene>
<sequence length="359" mass="39652">MSAINEVPNPPSDAITSVRFSPDGNSLLVSSWETTIQVYHRSDEGYKHTTSIQCDGPILDVCWGADSSTFFAAGIDHEVAKYNVNEGEESRVVMSSHTQAVNKIAYSKEHDMVISTSWDETMHIHNPSDNVFVPIKLAAKPFASSLTADRLVVAMAERHVHVYDLTALRDLIGQAGSTEAMREPLVVEPWQQRLSNLKFMTRDIACMPDGTGFSTGSIEGRVSVEFFDPALEKEAYAFKCHRVKTDAVDEQGEKLNEFIHPVNSIVYHPVNAGTFATGGGDGVVALWDAKTKRRIRQYPKLDASVVALDFSRDGSRLAITMSPNFEEGKEEEEADPGLVKVFVRELTESETKGKPAKEK</sequence>
<dbReference type="Proteomes" id="UP001305779">
    <property type="component" value="Unassembled WGS sequence"/>
</dbReference>
<evidence type="ECO:0000256" key="3">
    <source>
        <dbReference type="PROSITE-ProRule" id="PRU00221"/>
    </source>
</evidence>
<keyword evidence="5" id="KW-1185">Reference proteome</keyword>
<proteinExistence type="predicted"/>
<comment type="caution">
    <text evidence="4">The sequence shown here is derived from an EMBL/GenBank/DDBJ whole genome shotgun (WGS) entry which is preliminary data.</text>
</comment>
<evidence type="ECO:0000313" key="4">
    <source>
        <dbReference type="EMBL" id="KAK4494500.1"/>
    </source>
</evidence>
<dbReference type="PANTHER" id="PTHR10971">
    <property type="entry name" value="MRNA EXPORT FACTOR AND BUB3"/>
    <property type="match status" value="1"/>
</dbReference>
<dbReference type="InterPro" id="IPR015943">
    <property type="entry name" value="WD40/YVTN_repeat-like_dom_sf"/>
</dbReference>
<keyword evidence="1 3" id="KW-0853">WD repeat</keyword>
<feature type="repeat" description="WD" evidence="3">
    <location>
        <begin position="255"/>
        <end position="297"/>
    </location>
</feature>
<evidence type="ECO:0000256" key="2">
    <source>
        <dbReference type="ARBA" id="ARBA00022737"/>
    </source>
</evidence>
<dbReference type="EMBL" id="JAXOVC010000014">
    <property type="protein sequence ID" value="KAK4494500.1"/>
    <property type="molecule type" value="Genomic_DNA"/>
</dbReference>
<evidence type="ECO:0000256" key="1">
    <source>
        <dbReference type="ARBA" id="ARBA00022574"/>
    </source>
</evidence>
<keyword evidence="2" id="KW-0677">Repeat</keyword>
<evidence type="ECO:0008006" key="6">
    <source>
        <dbReference type="Google" id="ProtNLM"/>
    </source>
</evidence>
<dbReference type="SMART" id="SM00320">
    <property type="entry name" value="WD40"/>
    <property type="match status" value="4"/>
</dbReference>
<organism evidence="4 5">
    <name type="scientific">Zasmidium cellare</name>
    <name type="common">Wine cellar mold</name>
    <name type="synonym">Racodium cellare</name>
    <dbReference type="NCBI Taxonomy" id="395010"/>
    <lineage>
        <taxon>Eukaryota</taxon>
        <taxon>Fungi</taxon>
        <taxon>Dikarya</taxon>
        <taxon>Ascomycota</taxon>
        <taxon>Pezizomycotina</taxon>
        <taxon>Dothideomycetes</taxon>
        <taxon>Dothideomycetidae</taxon>
        <taxon>Mycosphaerellales</taxon>
        <taxon>Mycosphaerellaceae</taxon>
        <taxon>Zasmidium</taxon>
    </lineage>
</organism>
<dbReference type="Pfam" id="PF00400">
    <property type="entry name" value="WD40"/>
    <property type="match status" value="3"/>
</dbReference>
<reference evidence="4 5" key="1">
    <citation type="journal article" date="2023" name="G3 (Bethesda)">
        <title>A chromosome-level genome assembly of Zasmidium syzygii isolated from banana leaves.</title>
        <authorList>
            <person name="van Westerhoven A.C."/>
            <person name="Mehrabi R."/>
            <person name="Talebi R."/>
            <person name="Steentjes M.B.F."/>
            <person name="Corcolon B."/>
            <person name="Chong P.A."/>
            <person name="Kema G.H.J."/>
            <person name="Seidl M.F."/>
        </authorList>
    </citation>
    <scope>NUCLEOTIDE SEQUENCE [LARGE SCALE GENOMIC DNA]</scope>
    <source>
        <strain evidence="4 5">P124</strain>
    </source>
</reference>
<dbReference type="SUPFAM" id="SSF50978">
    <property type="entry name" value="WD40 repeat-like"/>
    <property type="match status" value="1"/>
</dbReference>
<accession>A0ABR0DZR1</accession>